<gene>
    <name evidence="1" type="ORF">ACFYTF_14760</name>
</gene>
<reference evidence="1 2" key="1">
    <citation type="submission" date="2024-10" db="EMBL/GenBank/DDBJ databases">
        <title>The Natural Products Discovery Center: Release of the First 8490 Sequenced Strains for Exploring Actinobacteria Biosynthetic Diversity.</title>
        <authorList>
            <person name="Kalkreuter E."/>
            <person name="Kautsar S.A."/>
            <person name="Yang D."/>
            <person name="Bader C.D."/>
            <person name="Teijaro C.N."/>
            <person name="Fluegel L."/>
            <person name="Davis C.M."/>
            <person name="Simpson J.R."/>
            <person name="Lauterbach L."/>
            <person name="Steele A.D."/>
            <person name="Gui C."/>
            <person name="Meng S."/>
            <person name="Li G."/>
            <person name="Viehrig K."/>
            <person name="Ye F."/>
            <person name="Su P."/>
            <person name="Kiefer A.F."/>
            <person name="Nichols A."/>
            <person name="Cepeda A.J."/>
            <person name="Yan W."/>
            <person name="Fan B."/>
            <person name="Jiang Y."/>
            <person name="Adhikari A."/>
            <person name="Zheng C.-J."/>
            <person name="Schuster L."/>
            <person name="Cowan T.M."/>
            <person name="Smanski M.J."/>
            <person name="Chevrette M.G."/>
            <person name="De Carvalho L.P.S."/>
            <person name="Shen B."/>
        </authorList>
    </citation>
    <scope>NUCLEOTIDE SEQUENCE [LARGE SCALE GENOMIC DNA]</scope>
    <source>
        <strain evidence="1 2">NPDC004045</strain>
    </source>
</reference>
<comment type="caution">
    <text evidence="1">The sequence shown here is derived from an EMBL/GenBank/DDBJ whole genome shotgun (WGS) entry which is preliminary data.</text>
</comment>
<dbReference type="RefSeq" id="WP_387700700.1">
    <property type="nucleotide sequence ID" value="NZ_JBIAMX010000007.1"/>
</dbReference>
<protein>
    <submittedName>
        <fullName evidence="1">Uncharacterized protein</fullName>
    </submittedName>
</protein>
<dbReference type="Proteomes" id="UP001601444">
    <property type="component" value="Unassembled WGS sequence"/>
</dbReference>
<organism evidence="1 2">
    <name type="scientific">Nocardia thailandica</name>
    <dbReference type="NCBI Taxonomy" id="257275"/>
    <lineage>
        <taxon>Bacteria</taxon>
        <taxon>Bacillati</taxon>
        <taxon>Actinomycetota</taxon>
        <taxon>Actinomycetes</taxon>
        <taxon>Mycobacteriales</taxon>
        <taxon>Nocardiaceae</taxon>
        <taxon>Nocardia</taxon>
    </lineage>
</organism>
<evidence type="ECO:0000313" key="1">
    <source>
        <dbReference type="EMBL" id="MFF0544089.1"/>
    </source>
</evidence>
<name>A0ABW6PNV2_9NOCA</name>
<keyword evidence="2" id="KW-1185">Reference proteome</keyword>
<dbReference type="EMBL" id="JBIAMX010000007">
    <property type="protein sequence ID" value="MFF0544089.1"/>
    <property type="molecule type" value="Genomic_DNA"/>
</dbReference>
<proteinExistence type="predicted"/>
<accession>A0ABW6PNV2</accession>
<evidence type="ECO:0000313" key="2">
    <source>
        <dbReference type="Proteomes" id="UP001601444"/>
    </source>
</evidence>
<sequence>MTAIPPLPDLDREIAARTAQLAAVTDTLVELDRHPGLAQVRRYPPTGETARRWASVQEALSALWTDLGHLRDILDIVRATRGSGNRLDEAGRVTLARLLWGRTHEIERTPIPLAERRLTGPRERIVAVGVADTLDRMRAVFPVVAGFADAVESVNGRVIDGAAPLQRRVEASGGALAAVAGPLAELLRRSGTDPLGFAPGEVERALADLAALADAETARHADQLAIVADWPAALAALGSAVSRLAESEARAAGLVAEAAAKILCGAFPDPGEPAAALRAVATDLRAPTRADPASADALLALRARVAAAQARAEERGDLAQGLLDRRAELRGRLQAYRAKAARLGVSEERDVLAADRIAAGLLTRRPCDLGAVTRAVADYRQIVGERKGAAS</sequence>